<dbReference type="AlphaFoldDB" id="A0A0S4KHU6"/>
<reference evidence="3" key="1">
    <citation type="submission" date="2015-09" db="EMBL/GenBank/DDBJ databases">
        <authorList>
            <consortium name="Pathogen Informatics"/>
        </authorList>
    </citation>
    <scope>NUCLEOTIDE SEQUENCE [LARGE SCALE GENOMIC DNA]</scope>
    <source>
        <strain evidence="3">Lake Konstanz</strain>
    </source>
</reference>
<gene>
    <name evidence="2" type="ORF">BSAL_31670</name>
</gene>
<feature type="compositionally biased region" description="Low complexity" evidence="1">
    <location>
        <begin position="221"/>
        <end position="234"/>
    </location>
</feature>
<evidence type="ECO:0000313" key="3">
    <source>
        <dbReference type="Proteomes" id="UP000051952"/>
    </source>
</evidence>
<feature type="compositionally biased region" description="Low complexity" evidence="1">
    <location>
        <begin position="272"/>
        <end position="285"/>
    </location>
</feature>
<feature type="compositionally biased region" description="Low complexity" evidence="1">
    <location>
        <begin position="548"/>
        <end position="567"/>
    </location>
</feature>
<keyword evidence="3" id="KW-1185">Reference proteome</keyword>
<feature type="compositionally biased region" description="Basic and acidic residues" evidence="1">
    <location>
        <begin position="182"/>
        <end position="191"/>
    </location>
</feature>
<dbReference type="EMBL" id="CYKH01001915">
    <property type="protein sequence ID" value="CUI15202.1"/>
    <property type="molecule type" value="Genomic_DNA"/>
</dbReference>
<feature type="region of interest" description="Disordered" evidence="1">
    <location>
        <begin position="717"/>
        <end position="736"/>
    </location>
</feature>
<feature type="compositionally biased region" description="Polar residues" evidence="1">
    <location>
        <begin position="587"/>
        <end position="597"/>
    </location>
</feature>
<feature type="region of interest" description="Disordered" evidence="1">
    <location>
        <begin position="269"/>
        <end position="293"/>
    </location>
</feature>
<feature type="compositionally biased region" description="Low complexity" evidence="1">
    <location>
        <begin position="401"/>
        <end position="414"/>
    </location>
</feature>
<evidence type="ECO:0000256" key="1">
    <source>
        <dbReference type="SAM" id="MobiDB-lite"/>
    </source>
</evidence>
<accession>A0A0S4KHU6</accession>
<feature type="region of interest" description="Disordered" evidence="1">
    <location>
        <begin position="400"/>
        <end position="449"/>
    </location>
</feature>
<feature type="compositionally biased region" description="Low complexity" evidence="1">
    <location>
        <begin position="863"/>
        <end position="873"/>
    </location>
</feature>
<feature type="compositionally biased region" description="Polar residues" evidence="1">
    <location>
        <begin position="885"/>
        <end position="898"/>
    </location>
</feature>
<feature type="region of interest" description="Disordered" evidence="1">
    <location>
        <begin position="1"/>
        <end position="33"/>
    </location>
</feature>
<feature type="compositionally biased region" description="Low complexity" evidence="1">
    <location>
        <begin position="422"/>
        <end position="449"/>
    </location>
</feature>
<feature type="region of interest" description="Disordered" evidence="1">
    <location>
        <begin position="476"/>
        <end position="604"/>
    </location>
</feature>
<feature type="compositionally biased region" description="Pro residues" evidence="1">
    <location>
        <begin position="515"/>
        <end position="526"/>
    </location>
</feature>
<proteinExistence type="predicted"/>
<feature type="compositionally biased region" description="Low complexity" evidence="1">
    <location>
        <begin position="803"/>
        <end position="822"/>
    </location>
</feature>
<feature type="region of interest" description="Disordered" evidence="1">
    <location>
        <begin position="308"/>
        <end position="363"/>
    </location>
</feature>
<protein>
    <submittedName>
        <fullName evidence="2">Uncharacterized protein</fullName>
    </submittedName>
</protein>
<feature type="compositionally biased region" description="Pro residues" evidence="1">
    <location>
        <begin position="573"/>
        <end position="584"/>
    </location>
</feature>
<feature type="compositionally biased region" description="Basic residues" evidence="1">
    <location>
        <begin position="493"/>
        <end position="506"/>
    </location>
</feature>
<sequence length="928" mass="96665">MGCAASSPPVDDSTSSVADRRQETTASAVVRRRAQEKVQAAELAMNPDGVKACDPQQQQQLQRPENELSALSFDDRHEATGPPSVFFQPKAMSDLREMNLIPIEDAHLASHSEKDARHSADDEAFHPREADVAPQLSEIDGGEQPQHAAVTSFDAPRSTNHSHRTMISSKNLSTTTTTHNSLTKDGDDRSTPKSATNGPSGHGSSFHTTPDKRRSIDLSVATTTGGTNTATSSAQPPPPIQLFGVPHSPVHAGVGRGLLHQSTELLPGEMDGTPTTTTTFEAGGTQSRGSFRSLPSNTALMPTAGLFSVSPGANPGGMLEPPNSGRRQTTDSPSAASTNTEDAGTTPQGFAFSSRHQRSDISSRNLRALQASAEEEILTIQNQHRQLEGLVHMVRTGWAPSSSGSAVGGNRSNSRGGGGGASMARSSTYPSSSQAASDPHNSSHNYNNSAHGDSLVFGASSTAGAGLHLAQTLPSLSSHASMDPPPSPAATRGTRKQRRSHHHHHTRDGSIVRSPMPPPYPPPSPQQQPTHRRQNSAQHNDSISDAPVVTPQNTSSVTQQQQQQQQSHNGVLPSPPPSMIPPSSPSTTTVIGMTPPSSAMHVSPQQPAMAVFDVNHRNSSLGGSMLLSDAGSGAASTKKMDNDVTTTPRNPLGHSRGNQLLCEQISPTAASSSLPSGGILSSQQIVASAVLTAFHGTELIQGSESSMVFGQSLVGGGGGGGGAVRNSMESSQLPNSNTHNMSIYNAIQSNNVSESNNRGGAAAIWTSMGDRSINSSGGMRSPRQESSEGGASVGAAPLHRQDSASSSSHQQQQQQLYTTSSSPHHHQYQLPQPPLNSNASSKPSSPRTQPIKEDIETPTKRQPPSSSGGAPSSTVVHVVPGFGAPTSNSAAAAGQSTTRVDHGSGANGAAVYTTSFEPLGRPRPSPQP</sequence>
<organism evidence="2 3">
    <name type="scientific">Bodo saltans</name>
    <name type="common">Flagellated protozoan</name>
    <dbReference type="NCBI Taxonomy" id="75058"/>
    <lineage>
        <taxon>Eukaryota</taxon>
        <taxon>Discoba</taxon>
        <taxon>Euglenozoa</taxon>
        <taxon>Kinetoplastea</taxon>
        <taxon>Metakinetoplastina</taxon>
        <taxon>Eubodonida</taxon>
        <taxon>Bodonidae</taxon>
        <taxon>Bodo</taxon>
    </lineage>
</organism>
<feature type="compositionally biased region" description="Polar residues" evidence="1">
    <location>
        <begin position="836"/>
        <end position="848"/>
    </location>
</feature>
<feature type="compositionally biased region" description="Polar residues" evidence="1">
    <location>
        <begin position="325"/>
        <end position="348"/>
    </location>
</feature>
<feature type="region of interest" description="Disordered" evidence="1">
    <location>
        <begin position="629"/>
        <end position="657"/>
    </location>
</feature>
<feature type="region of interest" description="Disordered" evidence="1">
    <location>
        <begin position="769"/>
        <end position="928"/>
    </location>
</feature>
<feature type="region of interest" description="Disordered" evidence="1">
    <location>
        <begin position="138"/>
        <end position="246"/>
    </location>
</feature>
<feature type="compositionally biased region" description="Basic and acidic residues" evidence="1">
    <location>
        <begin position="850"/>
        <end position="859"/>
    </location>
</feature>
<evidence type="ECO:0000313" key="2">
    <source>
        <dbReference type="EMBL" id="CUI15202.1"/>
    </source>
</evidence>
<feature type="region of interest" description="Disordered" evidence="1">
    <location>
        <begin position="45"/>
        <end position="85"/>
    </location>
</feature>
<feature type="compositionally biased region" description="Low complexity" evidence="1">
    <location>
        <begin position="1"/>
        <end position="17"/>
    </location>
</feature>
<dbReference type="Proteomes" id="UP000051952">
    <property type="component" value="Unassembled WGS sequence"/>
</dbReference>
<feature type="compositionally biased region" description="Low complexity" evidence="1">
    <location>
        <begin position="168"/>
        <end position="181"/>
    </location>
</feature>
<dbReference type="VEuPathDB" id="TriTrypDB:BSAL_31670"/>
<feature type="compositionally biased region" description="Polar residues" evidence="1">
    <location>
        <begin position="192"/>
        <end position="208"/>
    </location>
</feature>
<name>A0A0S4KHU6_BODSA</name>
<feature type="compositionally biased region" description="Polar residues" evidence="1">
    <location>
        <begin position="727"/>
        <end position="736"/>
    </location>
</feature>